<dbReference type="InterPro" id="IPR050679">
    <property type="entry name" value="Bact_HTH_transcr_reg"/>
</dbReference>
<dbReference type="GO" id="GO:0003677">
    <property type="term" value="F:DNA binding"/>
    <property type="evidence" value="ECO:0007669"/>
    <property type="project" value="UniProtKB-KW"/>
</dbReference>
<evidence type="ECO:0000259" key="4">
    <source>
        <dbReference type="PROSITE" id="PS50949"/>
    </source>
</evidence>
<evidence type="ECO:0000256" key="3">
    <source>
        <dbReference type="ARBA" id="ARBA00023163"/>
    </source>
</evidence>
<reference evidence="5 6" key="1">
    <citation type="submission" date="2019-07" db="EMBL/GenBank/DDBJ databases">
        <authorList>
            <person name="Duangmal K."/>
            <person name="Teo W.F.A."/>
        </authorList>
    </citation>
    <scope>NUCLEOTIDE SEQUENCE [LARGE SCALE GENOMIC DNA]</scope>
    <source>
        <strain evidence="5 6">TBRC 6029</strain>
    </source>
</reference>
<evidence type="ECO:0000313" key="5">
    <source>
        <dbReference type="EMBL" id="TVT33411.1"/>
    </source>
</evidence>
<dbReference type="Gene3D" id="3.40.1410.10">
    <property type="entry name" value="Chorismate lyase-like"/>
    <property type="match status" value="1"/>
</dbReference>
<reference evidence="5 6" key="2">
    <citation type="submission" date="2019-08" db="EMBL/GenBank/DDBJ databases">
        <title>Amycolatopsis acidicola sp. nov., isolated from peat swamp forest soil.</title>
        <authorList>
            <person name="Srisuk N."/>
        </authorList>
    </citation>
    <scope>NUCLEOTIDE SEQUENCE [LARGE SCALE GENOMIC DNA]</scope>
    <source>
        <strain evidence="5 6">TBRC 6029</strain>
    </source>
</reference>
<dbReference type="AlphaFoldDB" id="A0A558BA74"/>
<keyword evidence="2" id="KW-0238">DNA-binding</keyword>
<organism evidence="5 6">
    <name type="scientific">Amycolatopsis rhizosphaerae</name>
    <dbReference type="NCBI Taxonomy" id="2053003"/>
    <lineage>
        <taxon>Bacteria</taxon>
        <taxon>Bacillati</taxon>
        <taxon>Actinomycetota</taxon>
        <taxon>Actinomycetes</taxon>
        <taxon>Pseudonocardiales</taxon>
        <taxon>Pseudonocardiaceae</taxon>
        <taxon>Amycolatopsis</taxon>
    </lineage>
</organism>
<gene>
    <name evidence="5" type="ORF">FNH05_27120</name>
</gene>
<dbReference type="InterPro" id="IPR036390">
    <property type="entry name" value="WH_DNA-bd_sf"/>
</dbReference>
<dbReference type="GO" id="GO:0045892">
    <property type="term" value="P:negative regulation of DNA-templated transcription"/>
    <property type="evidence" value="ECO:0007669"/>
    <property type="project" value="TreeGrafter"/>
</dbReference>
<dbReference type="SMART" id="SM00345">
    <property type="entry name" value="HTH_GNTR"/>
    <property type="match status" value="1"/>
</dbReference>
<dbReference type="PANTHER" id="PTHR44846">
    <property type="entry name" value="MANNOSYL-D-GLYCERATE TRANSPORT/METABOLISM SYSTEM REPRESSOR MNGR-RELATED"/>
    <property type="match status" value="1"/>
</dbReference>
<dbReference type="Gene3D" id="1.10.10.10">
    <property type="entry name" value="Winged helix-like DNA-binding domain superfamily/Winged helix DNA-binding domain"/>
    <property type="match status" value="1"/>
</dbReference>
<dbReference type="InterPro" id="IPR011663">
    <property type="entry name" value="UTRA"/>
</dbReference>
<protein>
    <submittedName>
        <fullName evidence="5">GntR family transcriptional regulator</fullName>
    </submittedName>
</protein>
<dbReference type="InterPro" id="IPR036388">
    <property type="entry name" value="WH-like_DNA-bd_sf"/>
</dbReference>
<dbReference type="Pfam" id="PF07702">
    <property type="entry name" value="UTRA"/>
    <property type="match status" value="1"/>
</dbReference>
<comment type="caution">
    <text evidence="5">The sequence shown here is derived from an EMBL/GenBank/DDBJ whole genome shotgun (WGS) entry which is preliminary data.</text>
</comment>
<dbReference type="OrthoDB" id="3194402at2"/>
<dbReference type="CDD" id="cd07377">
    <property type="entry name" value="WHTH_GntR"/>
    <property type="match status" value="1"/>
</dbReference>
<feature type="domain" description="HTH gntR-type" evidence="4">
    <location>
        <begin position="1"/>
        <end position="65"/>
    </location>
</feature>
<sequence>MRRLRDMLRAAVQGCRYPDGQLPSEADLMASHHATRATVREALALLRAEGLIERVQGIGTHVVVRPVDTALPEAHGVMTPGRESVFNRRMRPRVLDRSVVEAPATVAERLAVPEGTPCLRLEYVALHEEEPIGLVTNYVLFPGAGRVRDTPFVSDWYALLADAGVELSESEFIFGCEPADPLVAPALGVRVGALLIISEQIIYDPHGRPFDLAFIHTRGERFRFVSRAWRTREEHS</sequence>
<dbReference type="EMBL" id="VJWX01000356">
    <property type="protein sequence ID" value="TVT33411.1"/>
    <property type="molecule type" value="Genomic_DNA"/>
</dbReference>
<dbReference type="PANTHER" id="PTHR44846:SF17">
    <property type="entry name" value="GNTR-FAMILY TRANSCRIPTIONAL REGULATOR"/>
    <property type="match status" value="1"/>
</dbReference>
<keyword evidence="6" id="KW-1185">Reference proteome</keyword>
<dbReference type="InterPro" id="IPR000524">
    <property type="entry name" value="Tscrpt_reg_HTH_GntR"/>
</dbReference>
<dbReference type="PROSITE" id="PS50949">
    <property type="entry name" value="HTH_GNTR"/>
    <property type="match status" value="1"/>
</dbReference>
<evidence type="ECO:0000256" key="1">
    <source>
        <dbReference type="ARBA" id="ARBA00023015"/>
    </source>
</evidence>
<accession>A0A558BA74</accession>
<keyword evidence="3" id="KW-0804">Transcription</keyword>
<dbReference type="PRINTS" id="PR00035">
    <property type="entry name" value="HTHGNTR"/>
</dbReference>
<proteinExistence type="predicted"/>
<dbReference type="Proteomes" id="UP000320011">
    <property type="component" value="Unassembled WGS sequence"/>
</dbReference>
<dbReference type="SUPFAM" id="SSF46785">
    <property type="entry name" value="Winged helix' DNA-binding domain"/>
    <property type="match status" value="1"/>
</dbReference>
<evidence type="ECO:0000313" key="6">
    <source>
        <dbReference type="Proteomes" id="UP000320011"/>
    </source>
</evidence>
<evidence type="ECO:0000256" key="2">
    <source>
        <dbReference type="ARBA" id="ARBA00023125"/>
    </source>
</evidence>
<dbReference type="Pfam" id="PF00392">
    <property type="entry name" value="GntR"/>
    <property type="match status" value="1"/>
</dbReference>
<dbReference type="SUPFAM" id="SSF64288">
    <property type="entry name" value="Chorismate lyase-like"/>
    <property type="match status" value="1"/>
</dbReference>
<dbReference type="SMART" id="SM00866">
    <property type="entry name" value="UTRA"/>
    <property type="match status" value="1"/>
</dbReference>
<name>A0A558BA74_9PSEU</name>
<dbReference type="InterPro" id="IPR028978">
    <property type="entry name" value="Chorismate_lyase_/UTRA_dom_sf"/>
</dbReference>
<keyword evidence="1" id="KW-0805">Transcription regulation</keyword>
<dbReference type="GO" id="GO:0003700">
    <property type="term" value="F:DNA-binding transcription factor activity"/>
    <property type="evidence" value="ECO:0007669"/>
    <property type="project" value="InterPro"/>
</dbReference>